<reference evidence="1" key="1">
    <citation type="submission" date="2021-06" db="EMBL/GenBank/DDBJ databases">
        <authorList>
            <person name="Kallberg Y."/>
            <person name="Tangrot J."/>
            <person name="Rosling A."/>
        </authorList>
    </citation>
    <scope>NUCLEOTIDE SEQUENCE</scope>
    <source>
        <strain evidence="1">CL356</strain>
    </source>
</reference>
<dbReference type="EMBL" id="CAJVPT010062302">
    <property type="protein sequence ID" value="CAG8766716.1"/>
    <property type="molecule type" value="Genomic_DNA"/>
</dbReference>
<keyword evidence="2" id="KW-1185">Reference proteome</keyword>
<feature type="non-terminal residue" evidence="1">
    <location>
        <position position="1"/>
    </location>
</feature>
<protein>
    <submittedName>
        <fullName evidence="1">3181_t:CDS:1</fullName>
    </submittedName>
</protein>
<accession>A0ACA9QW36</accession>
<name>A0ACA9QW36_9GLOM</name>
<organism evidence="1 2">
    <name type="scientific">Acaulospora colombiana</name>
    <dbReference type="NCBI Taxonomy" id="27376"/>
    <lineage>
        <taxon>Eukaryota</taxon>
        <taxon>Fungi</taxon>
        <taxon>Fungi incertae sedis</taxon>
        <taxon>Mucoromycota</taxon>
        <taxon>Glomeromycotina</taxon>
        <taxon>Glomeromycetes</taxon>
        <taxon>Diversisporales</taxon>
        <taxon>Acaulosporaceae</taxon>
        <taxon>Acaulospora</taxon>
    </lineage>
</organism>
<comment type="caution">
    <text evidence="1">The sequence shown here is derived from an EMBL/GenBank/DDBJ whole genome shotgun (WGS) entry which is preliminary data.</text>
</comment>
<gene>
    <name evidence="1" type="ORF">ACOLOM_LOCUS13489</name>
</gene>
<proteinExistence type="predicted"/>
<sequence length="245" mass="27881">FLSREEMLLLVEEDKDVSRTVALVIYSLTRGEKLCSCKLPVEIFNKPIYGAGFSTKPESRLTDRRHMSPSTMFKTDPALAMICVSFRLAGNPEFICIVLAVGPFRRICNDLLKTHPNRDQFDWDEWGPSVTSWIPCPAINVPGYRCTSGPRILMSGELSVFFKECNDPLGLILMDFNPRPIKRHNSSQQTKDSDVVEFAEGLEWTHRDIDFTIKTTLPFRAFGGKSLPCDYSNFHFEGNTIICRM</sequence>
<feature type="non-terminal residue" evidence="1">
    <location>
        <position position="245"/>
    </location>
</feature>
<evidence type="ECO:0000313" key="2">
    <source>
        <dbReference type="Proteomes" id="UP000789525"/>
    </source>
</evidence>
<evidence type="ECO:0000313" key="1">
    <source>
        <dbReference type="EMBL" id="CAG8766716.1"/>
    </source>
</evidence>
<dbReference type="Proteomes" id="UP000789525">
    <property type="component" value="Unassembled WGS sequence"/>
</dbReference>